<dbReference type="Proteomes" id="UP000192491">
    <property type="component" value="Unassembled WGS sequence"/>
</dbReference>
<evidence type="ECO:0000313" key="2">
    <source>
        <dbReference type="EMBL" id="OQX02139.1"/>
    </source>
</evidence>
<dbReference type="PROSITE" id="PS51257">
    <property type="entry name" value="PROKAR_LIPOPROTEIN"/>
    <property type="match status" value="1"/>
</dbReference>
<feature type="signal peptide" evidence="1">
    <location>
        <begin position="1"/>
        <end position="22"/>
    </location>
</feature>
<dbReference type="EMBL" id="MTEJ01000514">
    <property type="protein sequence ID" value="OQX02139.1"/>
    <property type="molecule type" value="Genomic_DNA"/>
</dbReference>
<organism evidence="2 3">
    <name type="scientific">Thiothrix lacustris</name>
    <dbReference type="NCBI Taxonomy" id="525917"/>
    <lineage>
        <taxon>Bacteria</taxon>
        <taxon>Pseudomonadati</taxon>
        <taxon>Pseudomonadota</taxon>
        <taxon>Gammaproteobacteria</taxon>
        <taxon>Thiotrichales</taxon>
        <taxon>Thiotrichaceae</taxon>
        <taxon>Thiothrix</taxon>
    </lineage>
</organism>
<reference evidence="2 3" key="1">
    <citation type="submission" date="2017-01" db="EMBL/GenBank/DDBJ databases">
        <title>Novel large sulfur bacteria in the metagenomes of groundwater-fed chemosynthetic microbial mats in the Lake Huron basin.</title>
        <authorList>
            <person name="Sharrar A.M."/>
            <person name="Flood B.E."/>
            <person name="Bailey J.V."/>
            <person name="Jones D.S."/>
            <person name="Biddanda B."/>
            <person name="Ruberg S.A."/>
            <person name="Marcus D.N."/>
            <person name="Dick G.J."/>
        </authorList>
    </citation>
    <scope>NUCLEOTIDE SEQUENCE [LARGE SCALE GENOMIC DNA]</scope>
    <source>
        <strain evidence="2">A8</strain>
    </source>
</reference>
<comment type="caution">
    <text evidence="2">The sequence shown here is derived from an EMBL/GenBank/DDBJ whole genome shotgun (WGS) entry which is preliminary data.</text>
</comment>
<gene>
    <name evidence="2" type="ORF">BWK73_43690</name>
</gene>
<evidence type="ECO:0000256" key="1">
    <source>
        <dbReference type="SAM" id="SignalP"/>
    </source>
</evidence>
<dbReference type="AlphaFoldDB" id="A0A1Y1QBP3"/>
<accession>A0A1Y1QBP3</accession>
<protein>
    <submittedName>
        <fullName evidence="2">Uncharacterized protein</fullName>
    </submittedName>
</protein>
<evidence type="ECO:0000313" key="3">
    <source>
        <dbReference type="Proteomes" id="UP000192491"/>
    </source>
</evidence>
<proteinExistence type="predicted"/>
<name>A0A1Y1QBP3_9GAMM</name>
<sequence length="79" mass="8624">MRKLTLIIAGVVSAFISCRASADIQNGADADIKKEIVMTRYGEITLGEWGKEDGLAKLRLNNNEIKPEIKVGYGLMSVV</sequence>
<keyword evidence="1" id="KW-0732">Signal</keyword>
<feature type="chain" id="PRO_5012937391" evidence="1">
    <location>
        <begin position="23"/>
        <end position="79"/>
    </location>
</feature>
<feature type="non-terminal residue" evidence="2">
    <location>
        <position position="79"/>
    </location>
</feature>